<feature type="domain" description="C2" evidence="10">
    <location>
        <begin position="182"/>
        <end position="308"/>
    </location>
</feature>
<evidence type="ECO:0000256" key="4">
    <source>
        <dbReference type="ARBA" id="ARBA00022782"/>
    </source>
</evidence>
<proteinExistence type="inferred from homology"/>
<dbReference type="AlphaFoldDB" id="A0A8C4QTT7"/>
<keyword evidence="12" id="KW-1185">Reference proteome</keyword>
<sequence length="472" mass="54032">MAYTQGLAAHLFDLLLCRWTYRQCCQKCWDCLRQSSSEEDIEILGPFPAPPPPWLLDERSDDRDGDSDLALSDTTLPSDTPLMPHEFPEWRRSSDASHFSFSRHLSRFESRRGSRSPSIDVVSLEAWATTAHKEIVQPLLPRRSFHFHTNYFCKIEPELYSVNSESDELDSLTDDELLSRYQLGSLHFSTQYDFRHGHLAVRIIAARDLPLPFTHDGSHQDMAHSNPYAKLCLLPDLKDSRQTSVKRKTQNPVFEERYTFILPYMEAQKRTLQITLVDFDKFSQHCVVGKVALPLCEMDLVKGGHWWKPLIPSTQNEVELGELLISLNFLPCAGRLNVEVIRAKQLLQTDILQGSDPFVKVQLVYGLKIVKTKKTTCLHGTIDPLYNESFSFKVLSGCLEDISLVFTVYGRNMKSSNDFVGRVVLGQFPSGSTEHTHWHRMTGLHRTPIQQWHSLRSRTECDRVSPASLIVT</sequence>
<keyword evidence="3" id="KW-0677">Repeat</keyword>
<evidence type="ECO:0000256" key="6">
    <source>
        <dbReference type="ARBA" id="ARBA00023816"/>
    </source>
</evidence>
<keyword evidence="9" id="KW-0732">Signal</keyword>
<keyword evidence="5" id="KW-0472">Membrane</keyword>
<accession>A0A8C4QTT7</accession>
<dbReference type="InterPro" id="IPR047897">
    <property type="entry name" value="Synaptotagmin-15/17_C2A"/>
</dbReference>
<keyword evidence="4" id="KW-0221">Differentiation</keyword>
<dbReference type="Gene3D" id="2.60.40.150">
    <property type="entry name" value="C2 domain"/>
    <property type="match status" value="2"/>
</dbReference>
<evidence type="ECO:0000259" key="10">
    <source>
        <dbReference type="PROSITE" id="PS50004"/>
    </source>
</evidence>
<dbReference type="FunFam" id="2.60.40.150:FF:000053">
    <property type="entry name" value="synaptotagmin-17 isoform X1"/>
    <property type="match status" value="1"/>
</dbReference>
<dbReference type="InterPro" id="IPR001565">
    <property type="entry name" value="Synaptotagmin"/>
</dbReference>
<dbReference type="Proteomes" id="UP000694388">
    <property type="component" value="Unplaced"/>
</dbReference>
<dbReference type="GO" id="GO:0017156">
    <property type="term" value="P:calcium-ion regulated exocytosis"/>
    <property type="evidence" value="ECO:0007669"/>
    <property type="project" value="TreeGrafter"/>
</dbReference>
<evidence type="ECO:0000256" key="8">
    <source>
        <dbReference type="SAM" id="MobiDB-lite"/>
    </source>
</evidence>
<comment type="similarity">
    <text evidence="2">Belongs to the synaptotagmin family.</text>
</comment>
<evidence type="ECO:0000256" key="5">
    <source>
        <dbReference type="ARBA" id="ARBA00023136"/>
    </source>
</evidence>
<feature type="domain" description="C2" evidence="10">
    <location>
        <begin position="319"/>
        <end position="439"/>
    </location>
</feature>
<dbReference type="SUPFAM" id="SSF49562">
    <property type="entry name" value="C2 domain (Calcium/lipid-binding domain, CaLB)"/>
    <property type="match status" value="2"/>
</dbReference>
<reference evidence="11" key="2">
    <citation type="submission" date="2025-09" db="UniProtKB">
        <authorList>
            <consortium name="Ensembl"/>
        </authorList>
    </citation>
    <scope>IDENTIFICATION</scope>
</reference>
<dbReference type="FunFam" id="2.60.40.150:FF:000064">
    <property type="entry name" value="synaptotagmin-17 isoform X1"/>
    <property type="match status" value="1"/>
</dbReference>
<evidence type="ECO:0000256" key="7">
    <source>
        <dbReference type="ARBA" id="ARBA00031667"/>
    </source>
</evidence>
<dbReference type="GO" id="GO:0030276">
    <property type="term" value="F:clathrin binding"/>
    <property type="evidence" value="ECO:0007669"/>
    <property type="project" value="TreeGrafter"/>
</dbReference>
<dbReference type="SMART" id="SM00239">
    <property type="entry name" value="C2"/>
    <property type="match status" value="2"/>
</dbReference>
<dbReference type="InterPro" id="IPR000008">
    <property type="entry name" value="C2_dom"/>
</dbReference>
<feature type="signal peptide" evidence="9">
    <location>
        <begin position="1"/>
        <end position="22"/>
    </location>
</feature>
<dbReference type="PRINTS" id="PR00399">
    <property type="entry name" value="SYNAPTOTAGMN"/>
</dbReference>
<dbReference type="PROSITE" id="PS50004">
    <property type="entry name" value="C2"/>
    <property type="match status" value="2"/>
</dbReference>
<dbReference type="GO" id="GO:0005509">
    <property type="term" value="F:calcium ion binding"/>
    <property type="evidence" value="ECO:0007669"/>
    <property type="project" value="TreeGrafter"/>
</dbReference>
<comment type="subcellular location">
    <subcellularLocation>
        <location evidence="1">Membrane</location>
        <topology evidence="1">Peripheral membrane protein</topology>
    </subcellularLocation>
</comment>
<dbReference type="InterPro" id="IPR035892">
    <property type="entry name" value="C2_domain_sf"/>
</dbReference>
<dbReference type="GO" id="GO:0005886">
    <property type="term" value="C:plasma membrane"/>
    <property type="evidence" value="ECO:0007669"/>
    <property type="project" value="TreeGrafter"/>
</dbReference>
<dbReference type="GO" id="GO:0005544">
    <property type="term" value="F:calcium-dependent phospholipid binding"/>
    <property type="evidence" value="ECO:0007669"/>
    <property type="project" value="TreeGrafter"/>
</dbReference>
<dbReference type="GO" id="GO:0030154">
    <property type="term" value="P:cell differentiation"/>
    <property type="evidence" value="ECO:0007669"/>
    <property type="project" value="UniProtKB-KW"/>
</dbReference>
<protein>
    <recommendedName>
        <fullName evidence="6">Synaptotagmin-17</fullName>
    </recommendedName>
    <alternativeName>
        <fullName evidence="7">Synaptotagmin XVII</fullName>
    </alternativeName>
</protein>
<name>A0A8C4QTT7_EPTBU</name>
<dbReference type="GO" id="GO:0070382">
    <property type="term" value="C:exocytic vesicle"/>
    <property type="evidence" value="ECO:0007669"/>
    <property type="project" value="TreeGrafter"/>
</dbReference>
<reference evidence="11" key="1">
    <citation type="submission" date="2025-08" db="UniProtKB">
        <authorList>
            <consortium name="Ensembl"/>
        </authorList>
    </citation>
    <scope>IDENTIFICATION</scope>
</reference>
<dbReference type="CDD" id="cd08410">
    <property type="entry name" value="C2B_Synaptotagmin-17"/>
    <property type="match status" value="1"/>
</dbReference>
<evidence type="ECO:0000313" key="12">
    <source>
        <dbReference type="Proteomes" id="UP000694388"/>
    </source>
</evidence>
<evidence type="ECO:0000256" key="9">
    <source>
        <dbReference type="SAM" id="SignalP"/>
    </source>
</evidence>
<dbReference type="CDD" id="cd08390">
    <property type="entry name" value="C2A_Synaptotagmin-15-17"/>
    <property type="match status" value="1"/>
</dbReference>
<dbReference type="Pfam" id="PF00168">
    <property type="entry name" value="C2"/>
    <property type="match status" value="2"/>
</dbReference>
<dbReference type="Ensembl" id="ENSEBUT00000020328.1">
    <property type="protein sequence ID" value="ENSEBUP00000019752.1"/>
    <property type="gene ID" value="ENSEBUG00000012265.1"/>
</dbReference>
<dbReference type="GO" id="GO:0001786">
    <property type="term" value="F:phosphatidylserine binding"/>
    <property type="evidence" value="ECO:0007669"/>
    <property type="project" value="TreeGrafter"/>
</dbReference>
<dbReference type="PANTHER" id="PTHR10024:SF348">
    <property type="entry name" value="SYNAPTOTAGMIN-17"/>
    <property type="match status" value="1"/>
</dbReference>
<dbReference type="InterPro" id="IPR014705">
    <property type="entry name" value="Syt17_C2B"/>
</dbReference>
<dbReference type="OMA" id="PESSHWR"/>
<feature type="region of interest" description="Disordered" evidence="8">
    <location>
        <begin position="59"/>
        <end position="83"/>
    </location>
</feature>
<evidence type="ECO:0000256" key="3">
    <source>
        <dbReference type="ARBA" id="ARBA00022737"/>
    </source>
</evidence>
<feature type="chain" id="PRO_5034582186" description="Synaptotagmin-17" evidence="9">
    <location>
        <begin position="23"/>
        <end position="472"/>
    </location>
</feature>
<dbReference type="GO" id="GO:0000149">
    <property type="term" value="F:SNARE binding"/>
    <property type="evidence" value="ECO:0007669"/>
    <property type="project" value="TreeGrafter"/>
</dbReference>
<evidence type="ECO:0000313" key="11">
    <source>
        <dbReference type="Ensembl" id="ENSEBUP00000019752.1"/>
    </source>
</evidence>
<dbReference type="GeneTree" id="ENSGT00940000158939"/>
<dbReference type="PANTHER" id="PTHR10024">
    <property type="entry name" value="SYNAPTOTAGMIN"/>
    <property type="match status" value="1"/>
</dbReference>
<evidence type="ECO:0000256" key="1">
    <source>
        <dbReference type="ARBA" id="ARBA00004170"/>
    </source>
</evidence>
<organism evidence="11 12">
    <name type="scientific">Eptatretus burgeri</name>
    <name type="common">Inshore hagfish</name>
    <dbReference type="NCBI Taxonomy" id="7764"/>
    <lineage>
        <taxon>Eukaryota</taxon>
        <taxon>Metazoa</taxon>
        <taxon>Chordata</taxon>
        <taxon>Craniata</taxon>
        <taxon>Vertebrata</taxon>
        <taxon>Cyclostomata</taxon>
        <taxon>Myxini</taxon>
        <taxon>Myxiniformes</taxon>
        <taxon>Myxinidae</taxon>
        <taxon>Eptatretinae</taxon>
        <taxon>Eptatretus</taxon>
    </lineage>
</organism>
<evidence type="ECO:0000256" key="2">
    <source>
        <dbReference type="ARBA" id="ARBA00006996"/>
    </source>
</evidence>